<dbReference type="Proteomes" id="UP000255367">
    <property type="component" value="Unassembled WGS sequence"/>
</dbReference>
<dbReference type="RefSeq" id="WP_115309602.1">
    <property type="nucleotide sequence ID" value="NZ_UHIO01000001.1"/>
</dbReference>
<dbReference type="GO" id="GO:0006654">
    <property type="term" value="P:phosphatidic acid biosynthetic process"/>
    <property type="evidence" value="ECO:0007669"/>
    <property type="project" value="TreeGrafter"/>
</dbReference>
<dbReference type="EMBL" id="UHIO01000001">
    <property type="protein sequence ID" value="SUP40633.1"/>
    <property type="molecule type" value="Genomic_DNA"/>
</dbReference>
<evidence type="ECO:0000313" key="4">
    <source>
        <dbReference type="EMBL" id="SUP40633.1"/>
    </source>
</evidence>
<evidence type="ECO:0000313" key="5">
    <source>
        <dbReference type="Proteomes" id="UP000255367"/>
    </source>
</evidence>
<dbReference type="OrthoDB" id="9803035at2"/>
<keyword evidence="2 4" id="KW-0012">Acyltransferase</keyword>
<reference evidence="4 5" key="1">
    <citation type="submission" date="2018-06" db="EMBL/GenBank/DDBJ databases">
        <authorList>
            <consortium name="Pathogen Informatics"/>
            <person name="Doyle S."/>
        </authorList>
    </citation>
    <scope>NUCLEOTIDE SEQUENCE [LARGE SCALE GENOMIC DNA]</scope>
    <source>
        <strain evidence="4 5">NCTC12020</strain>
    </source>
</reference>
<dbReference type="PANTHER" id="PTHR10434:SF11">
    <property type="entry name" value="1-ACYL-SN-GLYCEROL-3-PHOSPHATE ACYLTRANSFERASE"/>
    <property type="match status" value="1"/>
</dbReference>
<keyword evidence="5" id="KW-1185">Reference proteome</keyword>
<dbReference type="SUPFAM" id="SSF69593">
    <property type="entry name" value="Glycerol-3-phosphate (1)-acyltransferase"/>
    <property type="match status" value="1"/>
</dbReference>
<dbReference type="PANTHER" id="PTHR10434">
    <property type="entry name" value="1-ACYL-SN-GLYCEROL-3-PHOSPHATE ACYLTRANSFERASE"/>
    <property type="match status" value="1"/>
</dbReference>
<gene>
    <name evidence="4" type="primary">plsC</name>
    <name evidence="4" type="ORF">NCTC12020_00348</name>
</gene>
<sequence>MDKFSECLWRSAFQIVYGWLYKADVIGRENFPKTGPVIVAPNHKSNNDPCIVGLALPRHVSFMAKEELFKNPISNFFCRWLGAFPLKRGGVDKIAIRHAMGILKDQLVLGIFPEGTRQKRDNTLGRFHDGVASMALRTGVPVVPVAIMGSYKMKRGQVATIIGKPIPVAKAKPTAEAIAALNEQVKIALETLMADYRASHPEFKR</sequence>
<evidence type="ECO:0000256" key="1">
    <source>
        <dbReference type="ARBA" id="ARBA00022679"/>
    </source>
</evidence>
<dbReference type="GO" id="GO:0003841">
    <property type="term" value="F:1-acylglycerol-3-phosphate O-acyltransferase activity"/>
    <property type="evidence" value="ECO:0007669"/>
    <property type="project" value="TreeGrafter"/>
</dbReference>
<dbReference type="AlphaFoldDB" id="A0A380NGN3"/>
<dbReference type="Pfam" id="PF01553">
    <property type="entry name" value="Acyltransferase"/>
    <property type="match status" value="1"/>
</dbReference>
<proteinExistence type="predicted"/>
<accession>A0A380NGN3</accession>
<dbReference type="SMART" id="SM00563">
    <property type="entry name" value="PlsC"/>
    <property type="match status" value="1"/>
</dbReference>
<dbReference type="EC" id="2.3.1.-" evidence="4"/>
<organism evidence="4 5">
    <name type="scientific">Veillonella criceti</name>
    <dbReference type="NCBI Taxonomy" id="103891"/>
    <lineage>
        <taxon>Bacteria</taxon>
        <taxon>Bacillati</taxon>
        <taxon>Bacillota</taxon>
        <taxon>Negativicutes</taxon>
        <taxon>Veillonellales</taxon>
        <taxon>Veillonellaceae</taxon>
        <taxon>Veillonella</taxon>
    </lineage>
</organism>
<dbReference type="InterPro" id="IPR002123">
    <property type="entry name" value="Plipid/glycerol_acylTrfase"/>
</dbReference>
<protein>
    <submittedName>
        <fullName evidence="4">1-acyl-sn-glycerol-3-phosphate acyltransferase</fullName>
        <ecNumber evidence="4">2.3.1.-</ecNumber>
    </submittedName>
</protein>
<evidence type="ECO:0000256" key="2">
    <source>
        <dbReference type="ARBA" id="ARBA00023315"/>
    </source>
</evidence>
<keyword evidence="1 4" id="KW-0808">Transferase</keyword>
<feature type="domain" description="Phospholipid/glycerol acyltransferase" evidence="3">
    <location>
        <begin position="37"/>
        <end position="150"/>
    </location>
</feature>
<name>A0A380NGN3_9FIRM</name>
<dbReference type="CDD" id="cd07989">
    <property type="entry name" value="LPLAT_AGPAT-like"/>
    <property type="match status" value="1"/>
</dbReference>
<evidence type="ECO:0000259" key="3">
    <source>
        <dbReference type="SMART" id="SM00563"/>
    </source>
</evidence>